<dbReference type="SMART" id="SM00436">
    <property type="entry name" value="TOP1Bc"/>
    <property type="match status" value="1"/>
</dbReference>
<evidence type="ECO:0000256" key="8">
    <source>
        <dbReference type="ARBA" id="ARBA00023235"/>
    </source>
</evidence>
<dbReference type="NCBIfam" id="TIGR01056">
    <property type="entry name" value="topB"/>
    <property type="match status" value="1"/>
</dbReference>
<evidence type="ECO:0000256" key="12">
    <source>
        <dbReference type="ARBA" id="ARBA00032877"/>
    </source>
</evidence>
<feature type="domain" description="Topo IA-type catalytic" evidence="13">
    <location>
        <begin position="139"/>
        <end position="585"/>
    </location>
</feature>
<dbReference type="InterPro" id="IPR003602">
    <property type="entry name" value="Topo_IA_DNA-bd_dom"/>
</dbReference>
<dbReference type="InterPro" id="IPR013826">
    <property type="entry name" value="Topo_IA_cen_sub3"/>
</dbReference>
<dbReference type="PANTHER" id="PTHR11390">
    <property type="entry name" value="PROKARYOTIC DNA TOPOISOMERASE"/>
    <property type="match status" value="1"/>
</dbReference>
<gene>
    <name evidence="14" type="ORF">HP548_11985</name>
</gene>
<evidence type="ECO:0000256" key="10">
    <source>
        <dbReference type="ARBA" id="ARBA00031985"/>
    </source>
</evidence>
<proteinExistence type="inferred from homology"/>
<evidence type="ECO:0000256" key="6">
    <source>
        <dbReference type="ARBA" id="ARBA00023029"/>
    </source>
</evidence>
<keyword evidence="15" id="KW-1185">Reference proteome</keyword>
<dbReference type="CDD" id="cd03362">
    <property type="entry name" value="TOPRIM_TopoIA_TopoIII"/>
    <property type="match status" value="1"/>
</dbReference>
<dbReference type="SMART" id="SM00437">
    <property type="entry name" value="TOP1Ac"/>
    <property type="match status" value="1"/>
</dbReference>
<dbReference type="InterPro" id="IPR013825">
    <property type="entry name" value="Topo_IA_cen_sub2"/>
</dbReference>
<sequence length="693" mass="78741">MGRKIGEALGGFSKDNGYLRSDKYIITWAFGHLVGLANPETYDPRYKTWNLTDLPIVPHSFKLIASASSKKQLGLIKELAKECTSIVNCTDAAREGEAIFRYIYEYLNLRQPFKRLWISSLTKEAIREGFSKLKDGKDYDDLYKAARCRGEADWLIGMNGTRAFSTKFGGHNNVISIGRVQTPVLAMIYDRHQQIVNFRSETYFTVKATLQQESISYTGTLQTNERMIDMNVAQKISETIKGKVGRITQYDAKNNEDKPPLLYDLGLLQSDANKKLNFPAKKTLEIAQQLYEQIEAISYPRTNSNYVAEDNLPIMHHIFDQLKNTKYAIYATGDKAYVNPTNKNICRPEKIEDHHAIFPTDKIPNDLTVDQEKIYLLIVKRFLAHFHPPAKYKTHKIFTTVDSHIFQTNIRENISPGWKTLYKDEKEHQEKDNSVEETDLRTNFAFNPKELAFCMDSEVKKNLTTPPSHYTEGTLIDGMKRAGRSILDENLKDEMSDIQLGTPATRTDIIENLKSKEYIVVDAKKLKPTAKGSSLIEAVRKMDLHVLASPEMTALWEQRLGLIAKGQASSNAFSELVVKFTQKIVQKVKEDSALDTPKDEFINTLGKCPECKEESIVADKSYYKCRNSCQIRINKIQLGKELTSKNLLDLLSVGKTAAITFKSSKGKGNYKAKLLLEGSENGRLQIEFVKTKK</sequence>
<evidence type="ECO:0000256" key="1">
    <source>
        <dbReference type="ARBA" id="ARBA00000213"/>
    </source>
</evidence>
<keyword evidence="8" id="KW-0413">Isomerase</keyword>
<dbReference type="Gene3D" id="1.10.290.10">
    <property type="entry name" value="Topoisomerase I, domain 4"/>
    <property type="match status" value="1"/>
</dbReference>
<dbReference type="PANTHER" id="PTHR11390:SF21">
    <property type="entry name" value="DNA TOPOISOMERASE 3-ALPHA"/>
    <property type="match status" value="1"/>
</dbReference>
<dbReference type="InterPro" id="IPR023406">
    <property type="entry name" value="Topo_IA_AS"/>
</dbReference>
<organism evidence="14 15">
    <name type="scientific">Paenibacillus taichungensis</name>
    <dbReference type="NCBI Taxonomy" id="484184"/>
    <lineage>
        <taxon>Bacteria</taxon>
        <taxon>Bacillati</taxon>
        <taxon>Bacillota</taxon>
        <taxon>Bacilli</taxon>
        <taxon>Bacillales</taxon>
        <taxon>Paenibacillaceae</taxon>
        <taxon>Paenibacillus</taxon>
    </lineage>
</organism>
<dbReference type="PROSITE" id="PS00396">
    <property type="entry name" value="TOPO_IA_1"/>
    <property type="match status" value="1"/>
</dbReference>
<dbReference type="Proteomes" id="UP000577724">
    <property type="component" value="Unassembled WGS sequence"/>
</dbReference>
<evidence type="ECO:0000256" key="7">
    <source>
        <dbReference type="ARBA" id="ARBA00023125"/>
    </source>
</evidence>
<comment type="similarity">
    <text evidence="2">Belongs to the type IA topoisomerase family.</text>
</comment>
<keyword evidence="4" id="KW-0479">Metal-binding</keyword>
<protein>
    <recommendedName>
        <fullName evidence="3">DNA topoisomerase</fullName>
        <ecNumber evidence="3">5.6.2.1</ecNumber>
    </recommendedName>
    <alternativeName>
        <fullName evidence="12">Omega-protein</fullName>
    </alternativeName>
    <alternativeName>
        <fullName evidence="11">Relaxing enzyme</fullName>
    </alternativeName>
    <alternativeName>
        <fullName evidence="9">Swivelase</fullName>
    </alternativeName>
    <alternativeName>
        <fullName evidence="10">Untwisting enzyme</fullName>
    </alternativeName>
</protein>
<dbReference type="InterPro" id="IPR013824">
    <property type="entry name" value="Topo_IA_cen_sub1"/>
</dbReference>
<evidence type="ECO:0000313" key="15">
    <source>
        <dbReference type="Proteomes" id="UP000577724"/>
    </source>
</evidence>
<dbReference type="PROSITE" id="PS52039">
    <property type="entry name" value="TOPO_IA_2"/>
    <property type="match status" value="1"/>
</dbReference>
<dbReference type="InterPro" id="IPR006171">
    <property type="entry name" value="TOPRIM_dom"/>
</dbReference>
<comment type="catalytic activity">
    <reaction evidence="1">
        <text>ATP-independent breakage of single-stranded DNA, followed by passage and rejoining.</text>
        <dbReference type="EC" id="5.6.2.1"/>
    </reaction>
</comment>
<dbReference type="PRINTS" id="PR00417">
    <property type="entry name" value="PRTPISMRASEI"/>
</dbReference>
<dbReference type="InterPro" id="IPR034144">
    <property type="entry name" value="TOPRIM_TopoIII"/>
</dbReference>
<reference evidence="14 15" key="1">
    <citation type="submission" date="2020-05" db="EMBL/GenBank/DDBJ databases">
        <title>Genome Sequencing of Type Strains.</title>
        <authorList>
            <person name="Lemaire J.F."/>
            <person name="Inderbitzin P."/>
            <person name="Gregorio O.A."/>
            <person name="Collins S.B."/>
            <person name="Wespe N."/>
            <person name="Knight-Connoni V."/>
        </authorList>
    </citation>
    <scope>NUCLEOTIDE SEQUENCE [LARGE SCALE GENOMIC DNA]</scope>
    <source>
        <strain evidence="14 15">DSM 19942</strain>
    </source>
</reference>
<dbReference type="Gene3D" id="1.10.460.10">
    <property type="entry name" value="Topoisomerase I, domain 2"/>
    <property type="match status" value="1"/>
</dbReference>
<dbReference type="EC" id="5.6.2.1" evidence="3"/>
<evidence type="ECO:0000256" key="3">
    <source>
        <dbReference type="ARBA" id="ARBA00012891"/>
    </source>
</evidence>
<evidence type="ECO:0000313" key="14">
    <source>
        <dbReference type="EMBL" id="NUU54798.1"/>
    </source>
</evidence>
<dbReference type="CDD" id="cd00186">
    <property type="entry name" value="TOP1Ac"/>
    <property type="match status" value="1"/>
</dbReference>
<dbReference type="InterPro" id="IPR005738">
    <property type="entry name" value="TopoIII"/>
</dbReference>
<name>A0ABX2ML63_9BACL</name>
<dbReference type="Pfam" id="PF01131">
    <property type="entry name" value="Topoisom_bac"/>
    <property type="match status" value="1"/>
</dbReference>
<evidence type="ECO:0000259" key="13">
    <source>
        <dbReference type="PROSITE" id="PS52039"/>
    </source>
</evidence>
<evidence type="ECO:0000256" key="11">
    <source>
        <dbReference type="ARBA" id="ARBA00032235"/>
    </source>
</evidence>
<dbReference type="Gene3D" id="2.70.20.10">
    <property type="entry name" value="Topoisomerase I, domain 3"/>
    <property type="match status" value="1"/>
</dbReference>
<dbReference type="InterPro" id="IPR003601">
    <property type="entry name" value="Topo_IA_2"/>
</dbReference>
<dbReference type="InterPro" id="IPR000380">
    <property type="entry name" value="Topo_IA"/>
</dbReference>
<keyword evidence="7" id="KW-0238">DNA-binding</keyword>
<dbReference type="NCBIfam" id="NF005829">
    <property type="entry name" value="PRK07726.1"/>
    <property type="match status" value="1"/>
</dbReference>
<accession>A0ABX2ML63</accession>
<evidence type="ECO:0000256" key="5">
    <source>
        <dbReference type="ARBA" id="ARBA00022842"/>
    </source>
</evidence>
<comment type="caution">
    <text evidence="14">The sequence shown here is derived from an EMBL/GenBank/DDBJ whole genome shotgun (WGS) entry which is preliminary data.</text>
</comment>
<evidence type="ECO:0000256" key="2">
    <source>
        <dbReference type="ARBA" id="ARBA00009446"/>
    </source>
</evidence>
<dbReference type="EMBL" id="JABMCC010000107">
    <property type="protein sequence ID" value="NUU54798.1"/>
    <property type="molecule type" value="Genomic_DNA"/>
</dbReference>
<dbReference type="Pfam" id="PF01751">
    <property type="entry name" value="Toprim"/>
    <property type="match status" value="1"/>
</dbReference>
<keyword evidence="5" id="KW-0460">Magnesium</keyword>
<dbReference type="SUPFAM" id="SSF56712">
    <property type="entry name" value="Prokaryotic type I DNA topoisomerase"/>
    <property type="match status" value="1"/>
</dbReference>
<evidence type="ECO:0000256" key="4">
    <source>
        <dbReference type="ARBA" id="ARBA00022723"/>
    </source>
</evidence>
<keyword evidence="6" id="KW-0799">Topoisomerase</keyword>
<dbReference type="InterPro" id="IPR013497">
    <property type="entry name" value="Topo_IA_cen"/>
</dbReference>
<dbReference type="SMART" id="SM00493">
    <property type="entry name" value="TOPRIM"/>
    <property type="match status" value="1"/>
</dbReference>
<dbReference type="InterPro" id="IPR023405">
    <property type="entry name" value="Topo_IA_core_domain"/>
</dbReference>
<evidence type="ECO:0000256" key="9">
    <source>
        <dbReference type="ARBA" id="ARBA00030003"/>
    </source>
</evidence>
<dbReference type="Gene3D" id="3.40.50.140">
    <property type="match status" value="1"/>
</dbReference>